<accession>A0A9X2LXI6</accession>
<evidence type="ECO:0000313" key="1">
    <source>
        <dbReference type="EMBL" id="MCQ8831796.1"/>
    </source>
</evidence>
<keyword evidence="2" id="KW-1185">Reference proteome</keyword>
<organism evidence="1 2">
    <name type="scientific">Streptomyces malaysiensis subsp. samsunensis</name>
    <dbReference type="NCBI Taxonomy" id="459658"/>
    <lineage>
        <taxon>Bacteria</taxon>
        <taxon>Bacillati</taxon>
        <taxon>Actinomycetota</taxon>
        <taxon>Actinomycetes</taxon>
        <taxon>Kitasatosporales</taxon>
        <taxon>Streptomycetaceae</taxon>
        <taxon>Streptomyces</taxon>
        <taxon>Streptomyces violaceusniger group</taxon>
    </lineage>
</organism>
<dbReference type="AlphaFoldDB" id="A0A9X2LXI6"/>
<reference evidence="1" key="1">
    <citation type="submission" date="2022-06" db="EMBL/GenBank/DDBJ databases">
        <title>WGS of actinobacteria.</title>
        <authorList>
            <person name="Thawai C."/>
        </authorList>
    </citation>
    <scope>NUCLEOTIDE SEQUENCE</scope>
    <source>
        <strain evidence="1">DSM 42010</strain>
    </source>
</reference>
<sequence>MRSGREVARIITASASVNLKNASPEQVAQAVRQCADQFTTAELQAGKVELEKRLGLR</sequence>
<dbReference type="EMBL" id="JANIIC010000027">
    <property type="protein sequence ID" value="MCQ8831796.1"/>
    <property type="molecule type" value="Genomic_DNA"/>
</dbReference>
<evidence type="ECO:0000313" key="2">
    <source>
        <dbReference type="Proteomes" id="UP001142400"/>
    </source>
</evidence>
<dbReference type="RefSeq" id="WP_257632675.1">
    <property type="nucleotide sequence ID" value="NZ_JANIIC010000027.1"/>
</dbReference>
<gene>
    <name evidence="1" type="ORF">NQU54_22670</name>
</gene>
<name>A0A9X2LXI6_STRMQ</name>
<dbReference type="Proteomes" id="UP001142400">
    <property type="component" value="Unassembled WGS sequence"/>
</dbReference>
<comment type="caution">
    <text evidence="1">The sequence shown here is derived from an EMBL/GenBank/DDBJ whole genome shotgun (WGS) entry which is preliminary data.</text>
</comment>
<protein>
    <submittedName>
        <fullName evidence="1">Uncharacterized protein</fullName>
    </submittedName>
</protein>
<proteinExistence type="predicted"/>